<evidence type="ECO:0000256" key="2">
    <source>
        <dbReference type="ARBA" id="ARBA00023163"/>
    </source>
</evidence>
<keyword evidence="1" id="KW-0805">Transcription regulation</keyword>
<dbReference type="GO" id="GO:0003677">
    <property type="term" value="F:DNA binding"/>
    <property type="evidence" value="ECO:0007669"/>
    <property type="project" value="UniProtKB-KW"/>
</dbReference>
<dbReference type="PANTHER" id="PTHR30363">
    <property type="entry name" value="HTH-TYPE TRANSCRIPTIONAL REGULATOR SRLR-RELATED"/>
    <property type="match status" value="1"/>
</dbReference>
<accession>A0AA95MZV8</accession>
<dbReference type="Proteomes" id="UP001178288">
    <property type="component" value="Chromosome"/>
</dbReference>
<dbReference type="EMBL" id="CP126114">
    <property type="protein sequence ID" value="WHY89163.1"/>
    <property type="molecule type" value="Genomic_DNA"/>
</dbReference>
<protein>
    <submittedName>
        <fullName evidence="4">DeoR/GlpR family DNA-binding transcription regulator</fullName>
    </submittedName>
</protein>
<name>A0AA95MZV8_9BACI</name>
<dbReference type="InterPro" id="IPR036388">
    <property type="entry name" value="WH-like_DNA-bd_sf"/>
</dbReference>
<sequence length="255" mass="28507">MFSDERRQEIVKLLEENGRVWAKDLASKFEKSIDSIRRDLSIMEEQGLLKRTHGGAIPINNVRNMAQPRSIRYGEGSVYQNAIAKLAVTFIKENQTIFIGGAAIHFAILKYLPKEISYTVVTNSVEIAYQLRDLGNIQLYVIGGFVKGSGNMTDALANEFAQQFTFDLCFGTAGALSSKGLSTATPEVSIFHKTVFNNSRKIIALIEHFKFGDDMFSSFYPVNRLNIIITDHETKAEDINMVKTQGVEILVANNN</sequence>
<dbReference type="RefSeq" id="WP_066094100.1">
    <property type="nucleotide sequence ID" value="NZ_CP126114.1"/>
</dbReference>
<dbReference type="SUPFAM" id="SSF46785">
    <property type="entry name" value="Winged helix' DNA-binding domain"/>
    <property type="match status" value="1"/>
</dbReference>
<organism evidence="4 5">
    <name type="scientific">Neobacillus novalis</name>
    <dbReference type="NCBI Taxonomy" id="220687"/>
    <lineage>
        <taxon>Bacteria</taxon>
        <taxon>Bacillati</taxon>
        <taxon>Bacillota</taxon>
        <taxon>Bacilli</taxon>
        <taxon>Bacillales</taxon>
        <taxon>Bacillaceae</taxon>
        <taxon>Neobacillus</taxon>
    </lineage>
</organism>
<dbReference type="PROSITE" id="PS51000">
    <property type="entry name" value="HTH_DEOR_2"/>
    <property type="match status" value="1"/>
</dbReference>
<dbReference type="SMART" id="SM00420">
    <property type="entry name" value="HTH_DEOR"/>
    <property type="match status" value="1"/>
</dbReference>
<reference evidence="4" key="1">
    <citation type="submission" date="2023-05" db="EMBL/GenBank/DDBJ databases">
        <title>Comparative genomics of Bacillaceae isolates and their secondary metabolite potential.</title>
        <authorList>
            <person name="Song L."/>
            <person name="Nielsen L.J."/>
            <person name="Mohite O."/>
            <person name="Xu X."/>
            <person name="Weber T."/>
            <person name="Kovacs A.T."/>
        </authorList>
    </citation>
    <scope>NUCLEOTIDE SEQUENCE</scope>
    <source>
        <strain evidence="4">XLM17</strain>
    </source>
</reference>
<keyword evidence="5" id="KW-1185">Reference proteome</keyword>
<dbReference type="Pfam" id="PF00455">
    <property type="entry name" value="DeoRC"/>
    <property type="match status" value="1"/>
</dbReference>
<dbReference type="PANTHER" id="PTHR30363:SF51">
    <property type="entry name" value="HTH-TYPE TRANSCRIPTIONAL REPRESSOR GLCR"/>
    <property type="match status" value="1"/>
</dbReference>
<evidence type="ECO:0000313" key="4">
    <source>
        <dbReference type="EMBL" id="WHY89163.1"/>
    </source>
</evidence>
<dbReference type="SUPFAM" id="SSF100950">
    <property type="entry name" value="NagB/RpiA/CoA transferase-like"/>
    <property type="match status" value="1"/>
</dbReference>
<dbReference type="Pfam" id="PF08220">
    <property type="entry name" value="HTH_DeoR"/>
    <property type="match status" value="1"/>
</dbReference>
<gene>
    <name evidence="4" type="ORF">QNH39_27385</name>
</gene>
<feature type="domain" description="HTH deoR-type" evidence="3">
    <location>
        <begin position="3"/>
        <end position="58"/>
    </location>
</feature>
<dbReference type="InterPro" id="IPR001034">
    <property type="entry name" value="DeoR_HTH"/>
</dbReference>
<proteinExistence type="predicted"/>
<evidence type="ECO:0000256" key="1">
    <source>
        <dbReference type="ARBA" id="ARBA00023015"/>
    </source>
</evidence>
<dbReference type="GO" id="GO:0003700">
    <property type="term" value="F:DNA-binding transcription factor activity"/>
    <property type="evidence" value="ECO:0007669"/>
    <property type="project" value="InterPro"/>
</dbReference>
<keyword evidence="4" id="KW-0238">DNA-binding</keyword>
<keyword evidence="2" id="KW-0804">Transcription</keyword>
<dbReference type="AlphaFoldDB" id="A0AA95MZV8"/>
<dbReference type="InterPro" id="IPR050313">
    <property type="entry name" value="Carb_Metab_HTH_regulators"/>
</dbReference>
<dbReference type="SMART" id="SM01134">
    <property type="entry name" value="DeoRC"/>
    <property type="match status" value="1"/>
</dbReference>
<dbReference type="Gene3D" id="1.10.10.10">
    <property type="entry name" value="Winged helix-like DNA-binding domain superfamily/Winged helix DNA-binding domain"/>
    <property type="match status" value="1"/>
</dbReference>
<evidence type="ECO:0000313" key="5">
    <source>
        <dbReference type="Proteomes" id="UP001178288"/>
    </source>
</evidence>
<dbReference type="InterPro" id="IPR036390">
    <property type="entry name" value="WH_DNA-bd_sf"/>
</dbReference>
<dbReference type="KEGG" id="nnv:QNH39_27385"/>
<evidence type="ECO:0000259" key="3">
    <source>
        <dbReference type="PROSITE" id="PS51000"/>
    </source>
</evidence>
<dbReference type="InterPro" id="IPR014036">
    <property type="entry name" value="DeoR-like_C"/>
</dbReference>
<dbReference type="PRINTS" id="PR00037">
    <property type="entry name" value="HTHLACR"/>
</dbReference>
<dbReference type="InterPro" id="IPR037171">
    <property type="entry name" value="NagB/RpiA_transferase-like"/>
</dbReference>